<reference evidence="7" key="1">
    <citation type="submission" date="2014-06" db="EMBL/GenBank/DDBJ databases">
        <title>Key roles for freshwater Actinobacteria revealed by deep metagenomic sequencing.</title>
        <authorList>
            <person name="Ghai R."/>
            <person name="Mizuno C.M."/>
            <person name="Picazo A."/>
            <person name="Camacho A."/>
            <person name="Rodriguez-Valera F."/>
        </authorList>
    </citation>
    <scope>NUCLEOTIDE SEQUENCE</scope>
</reference>
<evidence type="ECO:0000313" key="7">
    <source>
        <dbReference type="EMBL" id="KGA12606.1"/>
    </source>
</evidence>
<dbReference type="CDD" id="cd16442">
    <property type="entry name" value="BPL"/>
    <property type="match status" value="1"/>
</dbReference>
<dbReference type="GO" id="GO:0005524">
    <property type="term" value="F:ATP binding"/>
    <property type="evidence" value="ECO:0007669"/>
    <property type="project" value="UniProtKB-KW"/>
</dbReference>
<dbReference type="NCBIfam" id="TIGR00121">
    <property type="entry name" value="birA_ligase"/>
    <property type="match status" value="1"/>
</dbReference>
<gene>
    <name evidence="7" type="ORF">GM51_21445</name>
</gene>
<dbReference type="Gene3D" id="3.30.470.20">
    <property type="entry name" value="ATP-grasp fold, B domain"/>
    <property type="match status" value="1"/>
</dbReference>
<proteinExistence type="inferred from homology"/>
<dbReference type="InterPro" id="IPR054350">
    <property type="entry name" value="PurT/PurK_preATP-grasp"/>
</dbReference>
<dbReference type="InterPro" id="IPR040686">
    <property type="entry name" value="PurK_C"/>
</dbReference>
<dbReference type="InterPro" id="IPR003135">
    <property type="entry name" value="ATP-grasp_carboxylate-amine"/>
</dbReference>
<dbReference type="InterPro" id="IPR004408">
    <property type="entry name" value="Biotin_CoA_COase_ligase"/>
</dbReference>
<dbReference type="InterPro" id="IPR004143">
    <property type="entry name" value="BPL_LPL_catalytic"/>
</dbReference>
<dbReference type="PANTHER" id="PTHR11609">
    <property type="entry name" value="PURINE BIOSYNTHESIS PROTEIN 6/7, PUR6/7"/>
    <property type="match status" value="1"/>
</dbReference>
<accession>A0A094QE69</accession>
<dbReference type="InterPro" id="IPR005875">
    <property type="entry name" value="PurK"/>
</dbReference>
<comment type="pathway">
    <text evidence="4">Purine metabolism.</text>
</comment>
<dbReference type="AlphaFoldDB" id="A0A094QE69"/>
<evidence type="ECO:0000256" key="2">
    <source>
        <dbReference type="ARBA" id="ARBA00022755"/>
    </source>
</evidence>
<dbReference type="InterPro" id="IPR045864">
    <property type="entry name" value="aa-tRNA-synth_II/BPL/LPL"/>
</dbReference>
<dbReference type="InterPro" id="IPR003142">
    <property type="entry name" value="BPL_C"/>
</dbReference>
<protein>
    <recommendedName>
        <fullName evidence="8">ATP-grasp domain-containing protein</fullName>
    </recommendedName>
</protein>
<evidence type="ECO:0000256" key="3">
    <source>
        <dbReference type="ARBA" id="ARBA00022840"/>
    </source>
</evidence>
<dbReference type="Gene3D" id="2.30.30.100">
    <property type="match status" value="1"/>
</dbReference>
<dbReference type="Pfam" id="PF22660">
    <property type="entry name" value="RS_preATP-grasp-like"/>
    <property type="match status" value="1"/>
</dbReference>
<dbReference type="NCBIfam" id="NF004680">
    <property type="entry name" value="PRK06019.1-6"/>
    <property type="match status" value="1"/>
</dbReference>
<dbReference type="SUPFAM" id="SSF56059">
    <property type="entry name" value="Glutathione synthetase ATP-binding domain-like"/>
    <property type="match status" value="1"/>
</dbReference>
<feature type="domain" description="ATP-grasp" evidence="5">
    <location>
        <begin position="348"/>
        <end position="532"/>
    </location>
</feature>
<dbReference type="Gene3D" id="3.40.50.20">
    <property type="match status" value="1"/>
</dbReference>
<dbReference type="PROSITE" id="PS50975">
    <property type="entry name" value="ATP_GRASP"/>
    <property type="match status" value="1"/>
</dbReference>
<dbReference type="SUPFAM" id="SSF52440">
    <property type="entry name" value="PreATP-grasp domain"/>
    <property type="match status" value="1"/>
</dbReference>
<evidence type="ECO:0000259" key="5">
    <source>
        <dbReference type="PROSITE" id="PS50975"/>
    </source>
</evidence>
<organism evidence="7">
    <name type="scientific">freshwater metagenome</name>
    <dbReference type="NCBI Taxonomy" id="449393"/>
    <lineage>
        <taxon>unclassified sequences</taxon>
        <taxon>metagenomes</taxon>
        <taxon>ecological metagenomes</taxon>
    </lineage>
</organism>
<evidence type="ECO:0000256" key="1">
    <source>
        <dbReference type="ARBA" id="ARBA00022741"/>
    </source>
</evidence>
<dbReference type="InterPro" id="IPR011761">
    <property type="entry name" value="ATP-grasp"/>
</dbReference>
<dbReference type="InterPro" id="IPR011054">
    <property type="entry name" value="Rudment_hybrid_motif"/>
</dbReference>
<dbReference type="PANTHER" id="PTHR11609:SF5">
    <property type="entry name" value="PHOSPHORIBOSYLAMINOIMIDAZOLE CARBOXYLASE"/>
    <property type="match status" value="1"/>
</dbReference>
<dbReference type="Pfam" id="PF03099">
    <property type="entry name" value="BPL_LplA_LipB"/>
    <property type="match status" value="1"/>
</dbReference>
<dbReference type="SUPFAM" id="SSF51246">
    <property type="entry name" value="Rudiment single hybrid motif"/>
    <property type="match status" value="1"/>
</dbReference>
<dbReference type="Pfam" id="PF02222">
    <property type="entry name" value="ATP-grasp"/>
    <property type="match status" value="1"/>
</dbReference>
<keyword evidence="1" id="KW-0547">Nucleotide-binding</keyword>
<dbReference type="Pfam" id="PF17769">
    <property type="entry name" value="PurK_C"/>
    <property type="match status" value="1"/>
</dbReference>
<name>A0A094QE69_9ZZZZ</name>
<dbReference type="Gene3D" id="3.30.930.10">
    <property type="entry name" value="Bira Bifunctional Protein, Domain 2"/>
    <property type="match status" value="1"/>
</dbReference>
<keyword evidence="2" id="KW-0658">Purine biosynthesis</keyword>
<dbReference type="Pfam" id="PF02237">
    <property type="entry name" value="BPL_C"/>
    <property type="match status" value="1"/>
</dbReference>
<keyword evidence="3" id="KW-0067">ATP-binding</keyword>
<dbReference type="GO" id="GO:0046872">
    <property type="term" value="F:metal ion binding"/>
    <property type="evidence" value="ECO:0007669"/>
    <property type="project" value="InterPro"/>
</dbReference>
<dbReference type="SUPFAM" id="SSF55681">
    <property type="entry name" value="Class II aaRS and biotin synthetases"/>
    <property type="match status" value="1"/>
</dbReference>
<sequence>MSNRDPSFPLLEHSVDRLVVLSSATSTNAEIKNFLDDGDVVAVITDDQTKGRGRLDRQWVTKPGESVALSIAFPWSADDHKRSGSWVPLLVGAALVRVLHTHGLGEASLKWPNDVVVGQKKLAGILCEWVPSSAVIVGIGLNVDFSPDEPPSPRATALGHHVSAAEGLVDSILAELVGALRVGLEGLRTEPRDATAGVVSAVMSTLGRSVEVQEPSGEAWRGVAQGLDDSGHLLVMPEGSSEVRAVVASDIEHLGQLARMMIPAAINLGLELRVFAESEGSSARLGASHVGDFTNLEELVAFADGVDVITFDHEHVPLDQLRHLREAGTAIFPPPEALALTHDKTVMRQALADAGLPQPLWAIASEDSIADALAAVGGLPCIAKLPVGGYDGKGVRIVETPGEFSDWLALGPVLLEERVDFVRELAQLSARRPSGEFAPWLPVETRQQGGVCAQVLSPAPDLSEKLVGEAQRIATTIASTFDVVGVLAVELFETRDGRLLVNELAMRPHNSGHVLTEQSVTSQFEQHLRAVADYPLGSTALRNSHGVMINVFSDASIERFREAAEHAPDIKFHSYQKSPRPGRKAGHLVLTGSNADDIFARAVTAWELLESRKADS</sequence>
<dbReference type="GO" id="GO:0006189">
    <property type="term" value="P:'de novo' IMP biosynthetic process"/>
    <property type="evidence" value="ECO:0007669"/>
    <property type="project" value="InterPro"/>
</dbReference>
<dbReference type="GO" id="GO:0004077">
    <property type="term" value="F:biotin--[biotin carboxyl-carrier protein] ligase activity"/>
    <property type="evidence" value="ECO:0007669"/>
    <property type="project" value="InterPro"/>
</dbReference>
<comment type="caution">
    <text evidence="7">The sequence shown here is derived from an EMBL/GenBank/DDBJ whole genome shotgun (WGS) entry which is preliminary data.</text>
</comment>
<evidence type="ECO:0008006" key="8">
    <source>
        <dbReference type="Google" id="ProtNLM"/>
    </source>
</evidence>
<dbReference type="GO" id="GO:0005829">
    <property type="term" value="C:cytosol"/>
    <property type="evidence" value="ECO:0007669"/>
    <property type="project" value="TreeGrafter"/>
</dbReference>
<evidence type="ECO:0000259" key="6">
    <source>
        <dbReference type="PROSITE" id="PS51733"/>
    </source>
</evidence>
<dbReference type="PROSITE" id="PS51733">
    <property type="entry name" value="BPL_LPL_CATALYTIC"/>
    <property type="match status" value="1"/>
</dbReference>
<dbReference type="InterPro" id="IPR013815">
    <property type="entry name" value="ATP_grasp_subdomain_1"/>
</dbReference>
<dbReference type="Gene3D" id="3.30.1490.20">
    <property type="entry name" value="ATP-grasp fold, A domain"/>
    <property type="match status" value="1"/>
</dbReference>
<dbReference type="EMBL" id="JNSL01000214">
    <property type="protein sequence ID" value="KGA12606.1"/>
    <property type="molecule type" value="Genomic_DNA"/>
</dbReference>
<dbReference type="HAMAP" id="MF_01928">
    <property type="entry name" value="PurK"/>
    <property type="match status" value="1"/>
</dbReference>
<evidence type="ECO:0000256" key="4">
    <source>
        <dbReference type="ARBA" id="ARBA00025704"/>
    </source>
</evidence>
<dbReference type="InterPro" id="IPR016185">
    <property type="entry name" value="PreATP-grasp_dom_sf"/>
</dbReference>
<feature type="domain" description="BPL/LPL catalytic" evidence="6">
    <location>
        <begin position="2"/>
        <end position="184"/>
    </location>
</feature>
<dbReference type="GO" id="GO:0004638">
    <property type="term" value="F:phosphoribosylaminoimidazole carboxylase activity"/>
    <property type="evidence" value="ECO:0007669"/>
    <property type="project" value="InterPro"/>
</dbReference>